<dbReference type="GO" id="GO:0006144">
    <property type="term" value="P:purine nucleobase metabolic process"/>
    <property type="evidence" value="ECO:0007669"/>
    <property type="project" value="TreeGrafter"/>
</dbReference>
<dbReference type="CDD" id="cd01168">
    <property type="entry name" value="adenosine_kinase"/>
    <property type="match status" value="1"/>
</dbReference>
<keyword evidence="7 9" id="KW-0418">Kinase</keyword>
<keyword evidence="4 9" id="KW-0808">Transferase</keyword>
<evidence type="ECO:0000256" key="9">
    <source>
        <dbReference type="RuleBase" id="RU368116"/>
    </source>
</evidence>
<evidence type="ECO:0000256" key="5">
    <source>
        <dbReference type="ARBA" id="ARBA00022726"/>
    </source>
</evidence>
<dbReference type="AlphaFoldDB" id="A0AAJ7SN58"/>
<comment type="subcellular location">
    <subcellularLocation>
        <location evidence="9">Nucleus</location>
    </subcellularLocation>
</comment>
<dbReference type="PANTHER" id="PTHR45769">
    <property type="entry name" value="ADENOSINE KINASE"/>
    <property type="match status" value="1"/>
</dbReference>
<dbReference type="KEGG" id="pmrn:116938444"/>
<keyword evidence="9" id="KW-0460">Magnesium</keyword>
<evidence type="ECO:0000256" key="4">
    <source>
        <dbReference type="ARBA" id="ARBA00022679"/>
    </source>
</evidence>
<comment type="function">
    <text evidence="9">ATP dependent phosphorylation of adenosine and other related nucleoside analogs to monophosphate derivatives.</text>
</comment>
<keyword evidence="10" id="KW-0472">Membrane</keyword>
<evidence type="ECO:0000256" key="6">
    <source>
        <dbReference type="ARBA" id="ARBA00022741"/>
    </source>
</evidence>
<evidence type="ECO:0000256" key="8">
    <source>
        <dbReference type="ARBA" id="ARBA00022840"/>
    </source>
</evidence>
<dbReference type="GO" id="GO:0005524">
    <property type="term" value="F:ATP binding"/>
    <property type="evidence" value="ECO:0007669"/>
    <property type="project" value="UniProtKB-UniRule"/>
</dbReference>
<dbReference type="GO" id="GO:0044209">
    <property type="term" value="P:AMP salvage"/>
    <property type="evidence" value="ECO:0007669"/>
    <property type="project" value="UniProtKB-UniRule"/>
</dbReference>
<feature type="domain" description="Carbohydrate kinase PfkB" evidence="11">
    <location>
        <begin position="138"/>
        <end position="244"/>
    </location>
</feature>
<evidence type="ECO:0000259" key="11">
    <source>
        <dbReference type="Pfam" id="PF00294"/>
    </source>
</evidence>
<evidence type="ECO:0000256" key="3">
    <source>
        <dbReference type="ARBA" id="ARBA00012119"/>
    </source>
</evidence>
<comment type="similarity">
    <text evidence="2 9">Belongs to the carbohydrate kinase PfkB family.</text>
</comment>
<keyword evidence="10" id="KW-0812">Transmembrane</keyword>
<evidence type="ECO:0000256" key="7">
    <source>
        <dbReference type="ARBA" id="ARBA00022777"/>
    </source>
</evidence>
<organism evidence="12 13">
    <name type="scientific">Petromyzon marinus</name>
    <name type="common">Sea lamprey</name>
    <dbReference type="NCBI Taxonomy" id="7757"/>
    <lineage>
        <taxon>Eukaryota</taxon>
        <taxon>Metazoa</taxon>
        <taxon>Chordata</taxon>
        <taxon>Craniata</taxon>
        <taxon>Vertebrata</taxon>
        <taxon>Cyclostomata</taxon>
        <taxon>Hyperoartia</taxon>
        <taxon>Petromyzontiformes</taxon>
        <taxon>Petromyzontidae</taxon>
        <taxon>Petromyzon</taxon>
    </lineage>
</organism>
<evidence type="ECO:0000256" key="1">
    <source>
        <dbReference type="ARBA" id="ARBA00004801"/>
    </source>
</evidence>
<feature type="transmembrane region" description="Helical" evidence="10">
    <location>
        <begin position="257"/>
        <end position="276"/>
    </location>
</feature>
<accession>A0AAJ7SN58</accession>
<dbReference type="InterPro" id="IPR029056">
    <property type="entry name" value="Ribokinase-like"/>
</dbReference>
<dbReference type="GO" id="GO:0004001">
    <property type="term" value="F:adenosine kinase activity"/>
    <property type="evidence" value="ECO:0007669"/>
    <property type="project" value="UniProtKB-UniRule"/>
</dbReference>
<gene>
    <name evidence="13" type="primary">ADK</name>
</gene>
<dbReference type="EC" id="2.7.1.20" evidence="3 9"/>
<keyword evidence="12" id="KW-1185">Reference proteome</keyword>
<dbReference type="Gene3D" id="3.40.1190.20">
    <property type="match status" value="1"/>
</dbReference>
<dbReference type="Proteomes" id="UP001318040">
    <property type="component" value="Unplaced"/>
</dbReference>
<comment type="pathway">
    <text evidence="1 9">Purine metabolism; AMP biosynthesis via salvage pathway; AMP from adenosine: step 1/1.</text>
</comment>
<keyword evidence="10" id="KW-1133">Transmembrane helix</keyword>
<dbReference type="CTD" id="132"/>
<dbReference type="SUPFAM" id="SSF53613">
    <property type="entry name" value="Ribokinase-like"/>
    <property type="match status" value="1"/>
</dbReference>
<dbReference type="InterPro" id="IPR011611">
    <property type="entry name" value="PfkB_dom"/>
</dbReference>
<comment type="subunit">
    <text evidence="9">Monomer.</text>
</comment>
<dbReference type="InterPro" id="IPR001805">
    <property type="entry name" value="Adenokinase"/>
</dbReference>
<dbReference type="Pfam" id="PF00294">
    <property type="entry name" value="PfkB"/>
    <property type="match status" value="2"/>
</dbReference>
<comment type="catalytic activity">
    <reaction evidence="9">
        <text>adenosine + ATP = AMP + ADP + H(+)</text>
        <dbReference type="Rhea" id="RHEA:20824"/>
        <dbReference type="ChEBI" id="CHEBI:15378"/>
        <dbReference type="ChEBI" id="CHEBI:16335"/>
        <dbReference type="ChEBI" id="CHEBI:30616"/>
        <dbReference type="ChEBI" id="CHEBI:456215"/>
        <dbReference type="ChEBI" id="CHEBI:456216"/>
        <dbReference type="EC" id="2.7.1.20"/>
    </reaction>
</comment>
<dbReference type="GO" id="GO:0005634">
    <property type="term" value="C:nucleus"/>
    <property type="evidence" value="ECO:0007669"/>
    <property type="project" value="UniProtKB-SubCell"/>
</dbReference>
<keyword evidence="9" id="KW-0539">Nucleus</keyword>
<evidence type="ECO:0000313" key="12">
    <source>
        <dbReference type="Proteomes" id="UP001318040"/>
    </source>
</evidence>
<dbReference type="PRINTS" id="PR00989">
    <property type="entry name" value="ADENOKINASE"/>
</dbReference>
<comment type="cofactor">
    <cofactor evidence="9">
        <name>Mg(2+)</name>
        <dbReference type="ChEBI" id="CHEBI:18420"/>
    </cofactor>
    <text evidence="9">Binds 3 Mg(2+) ions per subunit.</text>
</comment>
<proteinExistence type="inferred from homology"/>
<keyword evidence="5 9" id="KW-0660">Purine salvage</keyword>
<dbReference type="RefSeq" id="XP_032801452.1">
    <property type="nucleotide sequence ID" value="XM_032945561.1"/>
</dbReference>
<sequence>MPSLSENMLFGMGNPLLDISAIVDKDFLDKYGLKANDQILADEKHKEIFEDMVKRFSVEYLAGGSTQNSMRVAQWMIGHPCKAATFFGCVGEDAFGATLRRKAEEAGVDARYQVTSSAATGSCAVCVTGDNREQPQGSSNSVNMNMTVRGKRSLVANLAAANGYVKEQHLDLPENWALVQKARVYYIAGFFMTVSPDSMMAVATLAAKQNKPFCLNLSAPFLAQHYGAELSRLLPYVDVLFGNETVRRRGRDSAPRTALLLLYTTAVHYCCTLLLYTTAVQ</sequence>
<keyword evidence="8 9" id="KW-0067">ATP-binding</keyword>
<reference evidence="13" key="1">
    <citation type="submission" date="2025-08" db="UniProtKB">
        <authorList>
            <consortium name="RefSeq"/>
        </authorList>
    </citation>
    <scope>IDENTIFICATION</scope>
    <source>
        <tissue evidence="13">Sperm</tissue>
    </source>
</reference>
<evidence type="ECO:0000313" key="13">
    <source>
        <dbReference type="RefSeq" id="XP_032801452.1"/>
    </source>
</evidence>
<name>A0AAJ7SN58_PETMA</name>
<keyword evidence="6 9" id="KW-0547">Nucleotide-binding</keyword>
<dbReference type="GO" id="GO:0006166">
    <property type="term" value="P:purine ribonucleoside salvage"/>
    <property type="evidence" value="ECO:0007669"/>
    <property type="project" value="UniProtKB-KW"/>
</dbReference>
<evidence type="ECO:0000256" key="2">
    <source>
        <dbReference type="ARBA" id="ARBA00010688"/>
    </source>
</evidence>
<protein>
    <recommendedName>
        <fullName evidence="3 9">Adenosine kinase</fullName>
        <shortName evidence="9">AK</shortName>
        <ecNumber evidence="3 9">2.7.1.20</ecNumber>
    </recommendedName>
    <alternativeName>
        <fullName evidence="9">Adenosine 5'-phosphotransferase</fullName>
    </alternativeName>
</protein>
<feature type="domain" description="Carbohydrate kinase PfkB" evidence="11">
    <location>
        <begin position="27"/>
        <end position="132"/>
    </location>
</feature>
<evidence type="ECO:0000256" key="10">
    <source>
        <dbReference type="SAM" id="Phobius"/>
    </source>
</evidence>
<dbReference type="PANTHER" id="PTHR45769:SF3">
    <property type="entry name" value="ADENOSINE KINASE"/>
    <property type="match status" value="1"/>
</dbReference>
<dbReference type="GO" id="GO:0005829">
    <property type="term" value="C:cytosol"/>
    <property type="evidence" value="ECO:0007669"/>
    <property type="project" value="TreeGrafter"/>
</dbReference>